<dbReference type="Proteomes" id="UP000005143">
    <property type="component" value="Unassembled WGS sequence"/>
</dbReference>
<evidence type="ECO:0000313" key="2">
    <source>
        <dbReference type="Proteomes" id="UP000005143"/>
    </source>
</evidence>
<organism evidence="1 2">
    <name type="scientific">Patulibacter medicamentivorans</name>
    <dbReference type="NCBI Taxonomy" id="1097667"/>
    <lineage>
        <taxon>Bacteria</taxon>
        <taxon>Bacillati</taxon>
        <taxon>Actinomycetota</taxon>
        <taxon>Thermoleophilia</taxon>
        <taxon>Solirubrobacterales</taxon>
        <taxon>Patulibacteraceae</taxon>
        <taxon>Patulibacter</taxon>
    </lineage>
</organism>
<proteinExistence type="predicted"/>
<name>H0E3Z6_9ACTN</name>
<gene>
    <name evidence="1" type="ORF">PAI11_15220</name>
</gene>
<evidence type="ECO:0000313" key="1">
    <source>
        <dbReference type="EMBL" id="EHN11597.1"/>
    </source>
</evidence>
<protein>
    <submittedName>
        <fullName evidence="1">Peptidase M23B</fullName>
    </submittedName>
</protein>
<dbReference type="EMBL" id="AGUD01000089">
    <property type="protein sequence ID" value="EHN11597.1"/>
    <property type="molecule type" value="Genomic_DNA"/>
</dbReference>
<keyword evidence="2" id="KW-1185">Reference proteome</keyword>
<comment type="caution">
    <text evidence="1">The sequence shown here is derived from an EMBL/GenBank/DDBJ whole genome shotgun (WGS) entry which is preliminary data.</text>
</comment>
<accession>H0E3Z6</accession>
<dbReference type="AlphaFoldDB" id="H0E3Z6"/>
<reference evidence="1 2" key="1">
    <citation type="journal article" date="2013" name="Biodegradation">
        <title>Quantitative proteomic analysis of ibuprofen-degrading Patulibacter sp. strain I11.</title>
        <authorList>
            <person name="Almeida B."/>
            <person name="Kjeldal H."/>
            <person name="Lolas I."/>
            <person name="Knudsen A.D."/>
            <person name="Carvalho G."/>
            <person name="Nielsen K.L."/>
            <person name="Barreto Crespo M.T."/>
            <person name="Stensballe A."/>
            <person name="Nielsen J.L."/>
        </authorList>
    </citation>
    <scope>NUCLEOTIDE SEQUENCE [LARGE SCALE GENOMIC DNA]</scope>
    <source>
        <strain evidence="1 2">I11</strain>
    </source>
</reference>
<sequence length="282" mass="30366">MRRSDLRLVPLHRGSKITAGTVLGRLREPSEGRRASLRFAIRPGGPGAPRIDPRPIVDGWRLLDEASVFGNERRSRLLGDGGPSADVGRLLLMSKEQLQRRVLADRRLSIYPGGRGDIAAGVIDRRVLATLEYLTANGLRLTITSLRTGHGYLSASGNVSEHSSGNAVDIAQVNGITITPATQGPGSITASTIRLLLRLQGTMEPHQIISLMRPSDFGGAANVLALGDHDDHIHVGFRPQAGAGGDAPRLARQVAEVLRPAQWRELADRLAQIDNPRVGGRR</sequence>